<dbReference type="AlphaFoldDB" id="A0A9Q0H2H0"/>
<feature type="region of interest" description="Disordered" evidence="1">
    <location>
        <begin position="1"/>
        <end position="22"/>
    </location>
</feature>
<name>A0A9Q0H2H0_9MAGN</name>
<comment type="caution">
    <text evidence="2">The sequence shown here is derived from an EMBL/GenBank/DDBJ whole genome shotgun (WGS) entry which is preliminary data.</text>
</comment>
<feature type="region of interest" description="Disordered" evidence="1">
    <location>
        <begin position="39"/>
        <end position="65"/>
    </location>
</feature>
<dbReference type="Proteomes" id="UP001141806">
    <property type="component" value="Unassembled WGS sequence"/>
</dbReference>
<reference evidence="2" key="1">
    <citation type="journal article" date="2023" name="Plant J.">
        <title>The genome of the king protea, Protea cynaroides.</title>
        <authorList>
            <person name="Chang J."/>
            <person name="Duong T.A."/>
            <person name="Schoeman C."/>
            <person name="Ma X."/>
            <person name="Roodt D."/>
            <person name="Barker N."/>
            <person name="Li Z."/>
            <person name="Van de Peer Y."/>
            <person name="Mizrachi E."/>
        </authorList>
    </citation>
    <scope>NUCLEOTIDE SEQUENCE</scope>
    <source>
        <tissue evidence="2">Young leaves</tissue>
    </source>
</reference>
<dbReference type="EMBL" id="JAMYWD010000011">
    <property type="protein sequence ID" value="KAJ4956397.1"/>
    <property type="molecule type" value="Genomic_DNA"/>
</dbReference>
<organism evidence="2 3">
    <name type="scientific">Protea cynaroides</name>
    <dbReference type="NCBI Taxonomy" id="273540"/>
    <lineage>
        <taxon>Eukaryota</taxon>
        <taxon>Viridiplantae</taxon>
        <taxon>Streptophyta</taxon>
        <taxon>Embryophyta</taxon>
        <taxon>Tracheophyta</taxon>
        <taxon>Spermatophyta</taxon>
        <taxon>Magnoliopsida</taxon>
        <taxon>Proteales</taxon>
        <taxon>Proteaceae</taxon>
        <taxon>Protea</taxon>
    </lineage>
</organism>
<evidence type="ECO:0000313" key="2">
    <source>
        <dbReference type="EMBL" id="KAJ4956397.1"/>
    </source>
</evidence>
<evidence type="ECO:0000256" key="1">
    <source>
        <dbReference type="SAM" id="MobiDB-lite"/>
    </source>
</evidence>
<evidence type="ECO:0000313" key="3">
    <source>
        <dbReference type="Proteomes" id="UP001141806"/>
    </source>
</evidence>
<feature type="compositionally biased region" description="Basic and acidic residues" evidence="1">
    <location>
        <begin position="56"/>
        <end position="65"/>
    </location>
</feature>
<keyword evidence="3" id="KW-1185">Reference proteome</keyword>
<protein>
    <submittedName>
        <fullName evidence="2">Uncharacterized protein</fullName>
    </submittedName>
</protein>
<gene>
    <name evidence="2" type="ORF">NE237_013180</name>
</gene>
<proteinExistence type="predicted"/>
<accession>A0A9Q0H2H0</accession>
<sequence>MLKPILEHKVPPSHMAEPTAAVPNEGGAQCSFAVLLDFSDPMDLPEPANQAGTHESIPEADTHESVPEAALVNPSADHGSPVQPRSNLGRWEDVEDEGKDVMDNVVTDSAKHLDHIVMPVVTIADGGKENRVDPITTTEKRNNEINTITDPRRSLVTTSPGRVEIAFDDVSIVDKCLIEQDGESILAGKRPPGRLAGKGKK</sequence>
<feature type="compositionally biased region" description="Basic and acidic residues" evidence="1">
    <location>
        <begin position="1"/>
        <end position="10"/>
    </location>
</feature>